<keyword evidence="2" id="KW-1185">Reference proteome</keyword>
<accession>A0ABR6ET68</accession>
<evidence type="ECO:0008006" key="3">
    <source>
        <dbReference type="Google" id="ProtNLM"/>
    </source>
</evidence>
<sequence length="143" mass="16571">MKRRKFLLLTGLATGGVLIPTTLYLVSPGIKEYAVLLLEREFKYLKLEPGSVSRYVDDYFAAGGNDMMAKIRWKTMYYLNINWEKSDQIFELMKSFLLSSDFFIHKTDETKVVRYLGLYSPYKSPVPNPFSFLLYPPDEIGEA</sequence>
<evidence type="ECO:0000313" key="2">
    <source>
        <dbReference type="Proteomes" id="UP000636110"/>
    </source>
</evidence>
<dbReference type="RefSeq" id="WP_182954303.1">
    <property type="nucleotide sequence ID" value="NZ_WNXC01000001.1"/>
</dbReference>
<name>A0ABR6ET68_9SPHI</name>
<gene>
    <name evidence="1" type="ORF">GM920_05725</name>
</gene>
<organism evidence="1 2">
    <name type="scientific">Pedobacter gandavensis</name>
    <dbReference type="NCBI Taxonomy" id="2679963"/>
    <lineage>
        <taxon>Bacteria</taxon>
        <taxon>Pseudomonadati</taxon>
        <taxon>Bacteroidota</taxon>
        <taxon>Sphingobacteriia</taxon>
        <taxon>Sphingobacteriales</taxon>
        <taxon>Sphingobacteriaceae</taxon>
        <taxon>Pedobacter</taxon>
    </lineage>
</organism>
<evidence type="ECO:0000313" key="1">
    <source>
        <dbReference type="EMBL" id="MBB2148406.1"/>
    </source>
</evidence>
<proteinExistence type="predicted"/>
<comment type="caution">
    <text evidence="1">The sequence shown here is derived from an EMBL/GenBank/DDBJ whole genome shotgun (WGS) entry which is preliminary data.</text>
</comment>
<dbReference type="Proteomes" id="UP000636110">
    <property type="component" value="Unassembled WGS sequence"/>
</dbReference>
<reference evidence="1 2" key="1">
    <citation type="submission" date="2019-11" db="EMBL/GenBank/DDBJ databases">
        <title>Description of Pedobacter sp. LMG 31462T.</title>
        <authorList>
            <person name="Carlier A."/>
            <person name="Qi S."/>
            <person name="Vandamme P."/>
        </authorList>
    </citation>
    <scope>NUCLEOTIDE SEQUENCE [LARGE SCALE GENOMIC DNA]</scope>
    <source>
        <strain evidence="1 2">LMG 31462</strain>
    </source>
</reference>
<dbReference type="EMBL" id="WNXC01000001">
    <property type="protein sequence ID" value="MBB2148406.1"/>
    <property type="molecule type" value="Genomic_DNA"/>
</dbReference>
<protein>
    <recommendedName>
        <fullName evidence="3">DUF4359 domain-containing protein</fullName>
    </recommendedName>
</protein>